<accession>A0A2G8KM94</accession>
<evidence type="ECO:0000256" key="6">
    <source>
        <dbReference type="ARBA" id="ARBA00022895"/>
    </source>
</evidence>
<dbReference type="EMBL" id="MRZV01000481">
    <property type="protein sequence ID" value="PIK49087.1"/>
    <property type="molecule type" value="Genomic_DNA"/>
</dbReference>
<evidence type="ECO:0000256" key="5">
    <source>
        <dbReference type="ARBA" id="ARBA00022454"/>
    </source>
</evidence>
<name>A0A2G8KM94_STIJA</name>
<dbReference type="Pfam" id="PF02765">
    <property type="entry name" value="POT1"/>
    <property type="match status" value="1"/>
</dbReference>
<evidence type="ECO:0000256" key="7">
    <source>
        <dbReference type="ARBA" id="ARBA00023125"/>
    </source>
</evidence>
<evidence type="ECO:0000256" key="8">
    <source>
        <dbReference type="ARBA" id="ARBA00023242"/>
    </source>
</evidence>
<dbReference type="InterPro" id="IPR028389">
    <property type="entry name" value="POT1"/>
</dbReference>
<dbReference type="InterPro" id="IPR012340">
    <property type="entry name" value="NA-bd_OB-fold"/>
</dbReference>
<dbReference type="PANTHER" id="PTHR14513:SF0">
    <property type="entry name" value="PROTECTION OF TELOMERES PROTEIN 1"/>
    <property type="match status" value="1"/>
</dbReference>
<evidence type="ECO:0000313" key="11">
    <source>
        <dbReference type="EMBL" id="PIK49087.1"/>
    </source>
</evidence>
<keyword evidence="12" id="KW-1185">Reference proteome</keyword>
<dbReference type="InterPro" id="IPR011564">
    <property type="entry name" value="Telomer_end-bd_POT1/Cdc13"/>
</dbReference>
<feature type="compositionally biased region" description="Basic and acidic residues" evidence="9">
    <location>
        <begin position="698"/>
        <end position="733"/>
    </location>
</feature>
<evidence type="ECO:0000256" key="9">
    <source>
        <dbReference type="SAM" id="MobiDB-lite"/>
    </source>
</evidence>
<evidence type="ECO:0000256" key="1">
    <source>
        <dbReference type="ARBA" id="ARBA00004123"/>
    </source>
</evidence>
<dbReference type="Pfam" id="PF16686">
    <property type="entry name" value="POT1PC"/>
    <property type="match status" value="2"/>
</dbReference>
<feature type="compositionally biased region" description="Polar residues" evidence="9">
    <location>
        <begin position="900"/>
        <end position="914"/>
    </location>
</feature>
<feature type="compositionally biased region" description="Polar residues" evidence="9">
    <location>
        <begin position="879"/>
        <end position="888"/>
    </location>
</feature>
<feature type="compositionally biased region" description="Low complexity" evidence="9">
    <location>
        <begin position="154"/>
        <end position="175"/>
    </location>
</feature>
<keyword evidence="5" id="KW-0158">Chromosome</keyword>
<dbReference type="GO" id="GO:0010521">
    <property type="term" value="F:telomerase inhibitor activity"/>
    <property type="evidence" value="ECO:0007669"/>
    <property type="project" value="TreeGrafter"/>
</dbReference>
<keyword evidence="6" id="KW-0779">Telomere</keyword>
<feature type="compositionally biased region" description="Polar residues" evidence="9">
    <location>
        <begin position="925"/>
        <end position="937"/>
    </location>
</feature>
<dbReference type="AlphaFoldDB" id="A0A2G8KM94"/>
<organism evidence="11 12">
    <name type="scientific">Stichopus japonicus</name>
    <name type="common">Sea cucumber</name>
    <dbReference type="NCBI Taxonomy" id="307972"/>
    <lineage>
        <taxon>Eukaryota</taxon>
        <taxon>Metazoa</taxon>
        <taxon>Echinodermata</taxon>
        <taxon>Eleutherozoa</taxon>
        <taxon>Echinozoa</taxon>
        <taxon>Holothuroidea</taxon>
        <taxon>Aspidochirotacea</taxon>
        <taxon>Aspidochirotida</taxon>
        <taxon>Stichopodidae</taxon>
        <taxon>Apostichopus</taxon>
    </lineage>
</organism>
<keyword evidence="8" id="KW-0539">Nucleus</keyword>
<sequence length="1126" mass="125232">MDQLFSKRKLEKCYIKMPFTLMKPDVCNIQALFGLQQIQLKHLKPDDSLINRFLKLTLYKDWGVKWVGTTPRRKIVFLESGPLSDQKINAYCIGQYAKDFSAVNVGDVVFVANATIQKSSTFSKDMIHPCQLVFSSESNPDIWSMPKNISASASTTATTHDKNTTAGNAAPTPATLNGGTVNQNQQSALFKDLYNYRYTPLKDVKVTRGVDVYGVVKFFKPPYKTSGADYCTMITIVDPSIDAQVSGLKCLIFNSDLNAMPKVLDVGNIVRFHRLKVIVFRDELQGQKSPGFSCLVFDGSPEAPMEPRSTTTNYTISELDKEKVKELRTWSKESGFLSERLKLTLSMVTEGQHFDLICQVIAVSASSQHGCVNLKVWDGTKCKLSSFHIDTYQLDEERQAEVDRVGALAVDIFVNGQHEEFAKSVSPGDFVRFYNLYTSTGGSQQQGKVNPKVMFVLLDGTLYGRGMVRLNRNSAEVRALMRKLETAVEDALLAEAEVETDETAQSEGPPSHLQQVVSVEVHDPPVMTLSKVRASQYFDLTCQVIKTVEMSDISCVCINVWDGTKMNLPCRKMDCTNYSVSMIPGLAETAGPMAEDICLYDNHMENGRKIKPGNFVKVTNLHAPRYPPLPRKGAVLPPMGSTKVELVLHKGVTFGKNVQVISPDSPLVVPLKRRLDALLGKIPGERTTPSDGGNEAGAKVRNESSKDSTGKDDGGGPSRNEDKEANRKKRDGVSEELRCMQRFASFTVNCERIKFVSISEAKGIQLPNKFRIKAKVTSFVPADVRDFVHVRCPACNHRCGLSFLTDFPVKKNHTIDEGNKSSRRHPPRRRKLRPPGSKVEESARASEEPGPRSSMRIKARQQRMSQQAVEANEGKFTEAATNEKSPTKSTKRKQAEDSQESPASGMTLRSSTGRSPKRARRGESLSDSQSSNDYVTASQSSSQSSQPETQTLHQRLKVIQLEGKYGTVEVNNVSARDVITLCKNGLKLSQPPRACLKYVPLSSPEPGIKLLCPRCCPDTSNGRKILMNYEYLFKLNLQDNSDSIEVIVQGDQATKFLNGLEPDNLYKDESQRNRLARIMEVIESKTDSDQSSLECCIKGHTMVRHKESHRIYQLVDTLLSSDLTEV</sequence>
<dbReference type="OrthoDB" id="10061853at2759"/>
<dbReference type="CDD" id="cd04497">
    <property type="entry name" value="hPOT1_OB1_like"/>
    <property type="match status" value="1"/>
</dbReference>
<evidence type="ECO:0000259" key="10">
    <source>
        <dbReference type="SMART" id="SM00976"/>
    </source>
</evidence>
<proteinExistence type="inferred from homology"/>
<feature type="compositionally biased region" description="Basic and acidic residues" evidence="9">
    <location>
        <begin position="838"/>
        <end position="850"/>
    </location>
</feature>
<evidence type="ECO:0000313" key="12">
    <source>
        <dbReference type="Proteomes" id="UP000230750"/>
    </source>
</evidence>
<dbReference type="GO" id="GO:0016233">
    <property type="term" value="P:telomere capping"/>
    <property type="evidence" value="ECO:0007669"/>
    <property type="project" value="TreeGrafter"/>
</dbReference>
<protein>
    <recommendedName>
        <fullName evidence="4">Protection of telomeres protein 1</fullName>
    </recommendedName>
</protein>
<keyword evidence="7" id="KW-0238">DNA-binding</keyword>
<evidence type="ECO:0000256" key="3">
    <source>
        <dbReference type="ARBA" id="ARBA00008442"/>
    </source>
</evidence>
<feature type="region of interest" description="Disordered" evidence="9">
    <location>
        <begin position="154"/>
        <end position="181"/>
    </location>
</feature>
<dbReference type="Proteomes" id="UP000230750">
    <property type="component" value="Unassembled WGS sequence"/>
</dbReference>
<dbReference type="GO" id="GO:0032210">
    <property type="term" value="P:regulation of telomere maintenance via telomerase"/>
    <property type="evidence" value="ECO:0007669"/>
    <property type="project" value="TreeGrafter"/>
</dbReference>
<comment type="caution">
    <text evidence="11">The sequence shown here is derived from an EMBL/GenBank/DDBJ whole genome shotgun (WGS) entry which is preliminary data.</text>
</comment>
<dbReference type="InterPro" id="IPR032042">
    <property type="entry name" value="POT1PC"/>
</dbReference>
<dbReference type="GO" id="GO:0000783">
    <property type="term" value="C:nuclear telomere cap complex"/>
    <property type="evidence" value="ECO:0007669"/>
    <property type="project" value="TreeGrafter"/>
</dbReference>
<evidence type="ECO:0000256" key="2">
    <source>
        <dbReference type="ARBA" id="ARBA00004574"/>
    </source>
</evidence>
<comment type="similarity">
    <text evidence="3">Belongs to the telombin family.</text>
</comment>
<comment type="subcellular location">
    <subcellularLocation>
        <location evidence="2">Chromosome</location>
        <location evidence="2">Telomere</location>
    </subcellularLocation>
    <subcellularLocation>
        <location evidence="1">Nucleus</location>
    </subcellularLocation>
</comment>
<feature type="compositionally biased region" description="Basic residues" evidence="9">
    <location>
        <begin position="821"/>
        <end position="833"/>
    </location>
</feature>
<dbReference type="Gene3D" id="2.40.50.140">
    <property type="entry name" value="Nucleic acid-binding proteins"/>
    <property type="match status" value="3"/>
</dbReference>
<dbReference type="PANTHER" id="PTHR14513">
    <property type="entry name" value="PROTECTION OF TELOMERES 1"/>
    <property type="match status" value="1"/>
</dbReference>
<evidence type="ECO:0000256" key="4">
    <source>
        <dbReference type="ARBA" id="ARBA00015253"/>
    </source>
</evidence>
<dbReference type="GO" id="GO:0098505">
    <property type="term" value="F:G-rich strand telomeric DNA binding"/>
    <property type="evidence" value="ECO:0007669"/>
    <property type="project" value="TreeGrafter"/>
</dbReference>
<dbReference type="FunFam" id="2.40.50.140:FF:000119">
    <property type="entry name" value="Protection of telomeres 1 homolog"/>
    <property type="match status" value="1"/>
</dbReference>
<feature type="domain" description="Telomeric single stranded DNA binding POT1/Cdc13" evidence="10">
    <location>
        <begin position="198"/>
        <end position="332"/>
    </location>
</feature>
<reference evidence="11 12" key="1">
    <citation type="journal article" date="2017" name="PLoS Biol.">
        <title>The sea cucumber genome provides insights into morphological evolution and visceral regeneration.</title>
        <authorList>
            <person name="Zhang X."/>
            <person name="Sun L."/>
            <person name="Yuan J."/>
            <person name="Sun Y."/>
            <person name="Gao Y."/>
            <person name="Zhang L."/>
            <person name="Li S."/>
            <person name="Dai H."/>
            <person name="Hamel J.F."/>
            <person name="Liu C."/>
            <person name="Yu Y."/>
            <person name="Liu S."/>
            <person name="Lin W."/>
            <person name="Guo K."/>
            <person name="Jin S."/>
            <person name="Xu P."/>
            <person name="Storey K.B."/>
            <person name="Huan P."/>
            <person name="Zhang T."/>
            <person name="Zhou Y."/>
            <person name="Zhang J."/>
            <person name="Lin C."/>
            <person name="Li X."/>
            <person name="Xing L."/>
            <person name="Huo D."/>
            <person name="Sun M."/>
            <person name="Wang L."/>
            <person name="Mercier A."/>
            <person name="Li F."/>
            <person name="Yang H."/>
            <person name="Xiang J."/>
        </authorList>
    </citation>
    <scope>NUCLEOTIDE SEQUENCE [LARGE SCALE GENOMIC DNA]</scope>
    <source>
        <strain evidence="11">Shaxun</strain>
        <tissue evidence="11">Muscle</tissue>
    </source>
</reference>
<feature type="region of interest" description="Disordered" evidence="9">
    <location>
        <begin position="812"/>
        <end position="951"/>
    </location>
</feature>
<dbReference type="SMART" id="SM00976">
    <property type="entry name" value="Telo_bind"/>
    <property type="match status" value="1"/>
</dbReference>
<dbReference type="STRING" id="307972.A0A2G8KM94"/>
<feature type="region of interest" description="Disordered" evidence="9">
    <location>
        <begin position="680"/>
        <end position="733"/>
    </location>
</feature>
<gene>
    <name evidence="11" type="ORF">BSL78_14023</name>
</gene>
<dbReference type="SUPFAM" id="SSF50249">
    <property type="entry name" value="Nucleic acid-binding proteins"/>
    <property type="match status" value="3"/>
</dbReference>